<dbReference type="Pfam" id="PF00069">
    <property type="entry name" value="Pkinase"/>
    <property type="match status" value="1"/>
</dbReference>
<feature type="domain" description="Protein kinase" evidence="13">
    <location>
        <begin position="19"/>
        <end position="280"/>
    </location>
</feature>
<dbReference type="GO" id="GO:0005813">
    <property type="term" value="C:centrosome"/>
    <property type="evidence" value="ECO:0007669"/>
    <property type="project" value="UniProtKB-SubCell"/>
</dbReference>
<dbReference type="EMBL" id="CAKKLH010000330">
    <property type="protein sequence ID" value="CAH0112733.1"/>
    <property type="molecule type" value="Genomic_DNA"/>
</dbReference>
<dbReference type="InterPro" id="IPR000719">
    <property type="entry name" value="Prot_kinase_dom"/>
</dbReference>
<evidence type="ECO:0000256" key="4">
    <source>
        <dbReference type="ARBA" id="ARBA00022527"/>
    </source>
</evidence>
<comment type="similarity">
    <text evidence="3">Belongs to the protein kinase superfamily. NEK Ser/Thr protein kinase family. NIMA subfamily.</text>
</comment>
<dbReference type="PIRSF" id="PIRSF000654">
    <property type="entry name" value="Integrin-linked_kinase"/>
    <property type="match status" value="1"/>
</dbReference>
<reference evidence="14" key="1">
    <citation type="submission" date="2021-11" db="EMBL/GenBank/DDBJ databases">
        <authorList>
            <person name="Schell T."/>
        </authorList>
    </citation>
    <scope>NUCLEOTIDE SEQUENCE</scope>
    <source>
        <strain evidence="14">M5</strain>
    </source>
</reference>
<dbReference type="EC" id="2.7.11.34" evidence="10"/>
<evidence type="ECO:0000256" key="1">
    <source>
        <dbReference type="ARBA" id="ARBA00004300"/>
    </source>
</evidence>
<comment type="caution">
    <text evidence="14">The sequence shown here is derived from an EMBL/GenBank/DDBJ whole genome shotgun (WGS) entry which is preliminary data.</text>
</comment>
<dbReference type="InterPro" id="IPR001245">
    <property type="entry name" value="Ser-Thr/Tyr_kinase_cat_dom"/>
</dbReference>
<dbReference type="InterPro" id="IPR008271">
    <property type="entry name" value="Ser/Thr_kinase_AS"/>
</dbReference>
<dbReference type="GO" id="GO:0004674">
    <property type="term" value="F:protein serine/threonine kinase activity"/>
    <property type="evidence" value="ECO:0007669"/>
    <property type="project" value="UniProtKB-KW"/>
</dbReference>
<dbReference type="Gene3D" id="1.10.510.10">
    <property type="entry name" value="Transferase(Phosphotransferase) domain 1"/>
    <property type="match status" value="1"/>
</dbReference>
<keyword evidence="6 11" id="KW-0547">Nucleotide-binding</keyword>
<keyword evidence="15" id="KW-1185">Reference proteome</keyword>
<keyword evidence="4 12" id="KW-0723">Serine/threonine-protein kinase</keyword>
<dbReference type="InterPro" id="IPR011009">
    <property type="entry name" value="Kinase-like_dom_sf"/>
</dbReference>
<evidence type="ECO:0000256" key="3">
    <source>
        <dbReference type="ARBA" id="ARBA00010886"/>
    </source>
</evidence>
<evidence type="ECO:0000256" key="5">
    <source>
        <dbReference type="ARBA" id="ARBA00022679"/>
    </source>
</evidence>
<proteinExistence type="inferred from homology"/>
<feature type="binding site" evidence="11">
    <location>
        <position position="48"/>
    </location>
    <ligand>
        <name>ATP</name>
        <dbReference type="ChEBI" id="CHEBI:30616"/>
    </ligand>
</feature>
<accession>A0A8J2S1W0</accession>
<protein>
    <recommendedName>
        <fullName evidence="10">NEK6-subfamily protein kinase</fullName>
        <ecNumber evidence="10">2.7.11.34</ecNumber>
    </recommendedName>
</protein>
<dbReference type="AlphaFoldDB" id="A0A8J2S1W0"/>
<keyword evidence="9" id="KW-0963">Cytoplasm</keyword>
<keyword evidence="8 11" id="KW-0067">ATP-binding</keyword>
<keyword evidence="9" id="KW-0206">Cytoskeleton</keyword>
<dbReference type="PROSITE" id="PS00107">
    <property type="entry name" value="PROTEIN_KINASE_ATP"/>
    <property type="match status" value="1"/>
</dbReference>
<comment type="subcellular location">
    <subcellularLocation>
        <location evidence="1">Cytoplasm</location>
        <location evidence="1">Cytoskeleton</location>
        <location evidence="1">Microtubule organizing center</location>
        <location evidence="1">Centrosome</location>
    </subcellularLocation>
    <subcellularLocation>
        <location evidence="2">Cytoplasm</location>
        <location evidence="2">Cytoskeleton</location>
        <location evidence="2">Spindle pole</location>
    </subcellularLocation>
</comment>
<dbReference type="GO" id="GO:0006950">
    <property type="term" value="P:response to stress"/>
    <property type="evidence" value="ECO:0007669"/>
    <property type="project" value="UniProtKB-ARBA"/>
</dbReference>
<dbReference type="PROSITE" id="PS50011">
    <property type="entry name" value="PROTEIN_KINASE_DOM"/>
    <property type="match status" value="1"/>
</dbReference>
<dbReference type="PROSITE" id="PS00108">
    <property type="entry name" value="PROTEIN_KINASE_ST"/>
    <property type="match status" value="1"/>
</dbReference>
<evidence type="ECO:0000259" key="13">
    <source>
        <dbReference type="PROSITE" id="PS50011"/>
    </source>
</evidence>
<evidence type="ECO:0000256" key="12">
    <source>
        <dbReference type="RuleBase" id="RU000304"/>
    </source>
</evidence>
<evidence type="ECO:0000256" key="9">
    <source>
        <dbReference type="ARBA" id="ARBA00023212"/>
    </source>
</evidence>
<evidence type="ECO:0000256" key="6">
    <source>
        <dbReference type="ARBA" id="ARBA00022741"/>
    </source>
</evidence>
<dbReference type="CDD" id="cd08224">
    <property type="entry name" value="STKc_Nek6_7"/>
    <property type="match status" value="1"/>
</dbReference>
<evidence type="ECO:0000256" key="8">
    <source>
        <dbReference type="ARBA" id="ARBA00022840"/>
    </source>
</evidence>
<evidence type="ECO:0000256" key="2">
    <source>
        <dbReference type="ARBA" id="ARBA00004647"/>
    </source>
</evidence>
<organism evidence="14 15">
    <name type="scientific">Daphnia galeata</name>
    <dbReference type="NCBI Taxonomy" id="27404"/>
    <lineage>
        <taxon>Eukaryota</taxon>
        <taxon>Metazoa</taxon>
        <taxon>Ecdysozoa</taxon>
        <taxon>Arthropoda</taxon>
        <taxon>Crustacea</taxon>
        <taxon>Branchiopoda</taxon>
        <taxon>Diplostraca</taxon>
        <taxon>Cladocera</taxon>
        <taxon>Anomopoda</taxon>
        <taxon>Daphniidae</taxon>
        <taxon>Daphnia</taxon>
    </lineage>
</organism>
<dbReference type="SUPFAM" id="SSF56112">
    <property type="entry name" value="Protein kinase-like (PK-like)"/>
    <property type="match status" value="1"/>
</dbReference>
<dbReference type="GO" id="GO:0005524">
    <property type="term" value="F:ATP binding"/>
    <property type="evidence" value="ECO:0007669"/>
    <property type="project" value="UniProtKB-UniRule"/>
</dbReference>
<evidence type="ECO:0000313" key="14">
    <source>
        <dbReference type="EMBL" id="CAH0112733.1"/>
    </source>
</evidence>
<dbReference type="OrthoDB" id="248923at2759"/>
<dbReference type="PANTHER" id="PTHR43289:SF6">
    <property type="entry name" value="SERINE_THREONINE-PROTEIN KINASE NEKL-3"/>
    <property type="match status" value="1"/>
</dbReference>
<dbReference type="FunFam" id="1.10.510.10:FF:000148">
    <property type="entry name" value="Serine/threonine-protein kinase Nek7"/>
    <property type="match status" value="1"/>
</dbReference>
<dbReference type="PANTHER" id="PTHR43289">
    <property type="entry name" value="MITOGEN-ACTIVATED PROTEIN KINASE KINASE KINASE 20-RELATED"/>
    <property type="match status" value="1"/>
</dbReference>
<evidence type="ECO:0000313" key="15">
    <source>
        <dbReference type="Proteomes" id="UP000789390"/>
    </source>
</evidence>
<dbReference type="GO" id="GO:0000922">
    <property type="term" value="C:spindle pole"/>
    <property type="evidence" value="ECO:0007669"/>
    <property type="project" value="UniProtKB-SubCell"/>
</dbReference>
<dbReference type="Proteomes" id="UP000789390">
    <property type="component" value="Unassembled WGS sequence"/>
</dbReference>
<evidence type="ECO:0000256" key="7">
    <source>
        <dbReference type="ARBA" id="ARBA00022777"/>
    </source>
</evidence>
<dbReference type="InterPro" id="IPR017441">
    <property type="entry name" value="Protein_kinase_ATP_BS"/>
</dbReference>
<gene>
    <name evidence="14" type="ORF">DGAL_LOCUS16508</name>
</gene>
<keyword evidence="5" id="KW-0808">Transferase</keyword>
<dbReference type="Gene3D" id="3.30.200.20">
    <property type="entry name" value="Phosphorylase Kinase, domain 1"/>
    <property type="match status" value="1"/>
</dbReference>
<evidence type="ECO:0000256" key="10">
    <source>
        <dbReference type="ARBA" id="ARBA00039067"/>
    </source>
</evidence>
<keyword evidence="7" id="KW-0418">Kinase</keyword>
<dbReference type="SMART" id="SM00220">
    <property type="entry name" value="S_TKc"/>
    <property type="match status" value="1"/>
</dbReference>
<evidence type="ECO:0000256" key="11">
    <source>
        <dbReference type="PROSITE-ProRule" id="PRU10141"/>
    </source>
</evidence>
<sequence>METKPLSECDYSSVKLSDFEIGQHIGKGQFSVVYRARCKLSNQMVALKKVQLYEMTDLKARNDCMKEIQLLQQLNHPNVVCYIHSFVENKELQIVLELADAGDLAQLLRHCQRQRRLLGEKTIWRYFVQLCSALEHMHSKRVMHRDIKPANVFMTANGIIKLGDLGLSRFFSSKTLAAHSLVGTPYYMSPERLKQTGYDFKSDIWSLGCLLYEMAALQSPFYGEKINLFSLCQKIERCEYPPIPSAQYSQELRQMVETCVHPRPDKRPDAYQVLKSSQTMNLQFSNIPVIPHVTTDLRRCANSTGTSHKVNTLRPEAAFYTNNSKIRQMYNINHQSRNF</sequence>
<dbReference type="FunFam" id="3.30.200.20:FF:000042">
    <property type="entry name" value="Aurora kinase A"/>
    <property type="match status" value="1"/>
</dbReference>
<name>A0A8J2S1W0_9CRUS</name>
<dbReference type="PRINTS" id="PR00109">
    <property type="entry name" value="TYRKINASE"/>
</dbReference>